<keyword evidence="2" id="KW-1185">Reference proteome</keyword>
<dbReference type="InParanoid" id="A0A6P8IJY5"/>
<evidence type="ECO:0000313" key="2">
    <source>
        <dbReference type="Proteomes" id="UP000515163"/>
    </source>
</evidence>
<evidence type="ECO:0000313" key="3">
    <source>
        <dbReference type="RefSeq" id="XP_031567067.1"/>
    </source>
</evidence>
<feature type="region of interest" description="Disordered" evidence="1">
    <location>
        <begin position="149"/>
        <end position="174"/>
    </location>
</feature>
<evidence type="ECO:0000256" key="1">
    <source>
        <dbReference type="SAM" id="MobiDB-lite"/>
    </source>
</evidence>
<feature type="compositionally biased region" description="Basic and acidic residues" evidence="1">
    <location>
        <begin position="164"/>
        <end position="174"/>
    </location>
</feature>
<feature type="compositionally biased region" description="Acidic residues" evidence="1">
    <location>
        <begin position="75"/>
        <end position="89"/>
    </location>
</feature>
<feature type="region of interest" description="Disordered" evidence="1">
    <location>
        <begin position="50"/>
        <end position="92"/>
    </location>
</feature>
<dbReference type="Proteomes" id="UP000515163">
    <property type="component" value="Unplaced"/>
</dbReference>
<accession>A0A6P8IJY5</accession>
<name>A0A6P8IJY5_ACTTE</name>
<proteinExistence type="predicted"/>
<gene>
    <name evidence="3" type="primary">LOC116302023</name>
</gene>
<reference evidence="3" key="1">
    <citation type="submission" date="2025-08" db="UniProtKB">
        <authorList>
            <consortium name="RefSeq"/>
        </authorList>
    </citation>
    <scope>IDENTIFICATION</scope>
    <source>
        <tissue evidence="3">Tentacle</tissue>
    </source>
</reference>
<dbReference type="AlphaFoldDB" id="A0A6P8IJY5"/>
<protein>
    <submittedName>
        <fullName evidence="3">Uncharacterized protein LOC116302023</fullName>
    </submittedName>
</protein>
<feature type="compositionally biased region" description="Basic and acidic residues" evidence="1">
    <location>
        <begin position="50"/>
        <end position="67"/>
    </location>
</feature>
<dbReference type="KEGG" id="aten:116302023"/>
<organism evidence="2 3">
    <name type="scientific">Actinia tenebrosa</name>
    <name type="common">Australian red waratah sea anemone</name>
    <dbReference type="NCBI Taxonomy" id="6105"/>
    <lineage>
        <taxon>Eukaryota</taxon>
        <taxon>Metazoa</taxon>
        <taxon>Cnidaria</taxon>
        <taxon>Anthozoa</taxon>
        <taxon>Hexacorallia</taxon>
        <taxon>Actiniaria</taxon>
        <taxon>Actiniidae</taxon>
        <taxon>Actinia</taxon>
    </lineage>
</organism>
<sequence>MRRLKIKPRTAQTRERVYHTPSCITFLNLLCCADQSMSFLRKRIERYNRKARRPAEPKKTLKEKTHLDSLTGSSEDNEKEQEYDSDLSSDYDGGPAHGFYNQISNMKLKKELTANKIRLLREAKRYDRMMNHLMREVQRLNALVRSLMQRNSNMDRPTKRQKAAKNEKKEQKVD</sequence>
<dbReference type="GeneID" id="116302023"/>
<dbReference type="RefSeq" id="XP_031567067.1">
    <property type="nucleotide sequence ID" value="XM_031711207.1"/>
</dbReference>